<dbReference type="KEGG" id="lins:G7067_04565"/>
<dbReference type="PANTHER" id="PTHR47371:SF3">
    <property type="entry name" value="PHOSPHOGLYCEROL TRANSFERASE I"/>
    <property type="match status" value="1"/>
</dbReference>
<dbReference type="Proteomes" id="UP000501387">
    <property type="component" value="Chromosome"/>
</dbReference>
<reference evidence="9 10" key="1">
    <citation type="submission" date="2020-03" db="EMBL/GenBank/DDBJ databases">
        <title>Leucobacter sp. nov., isolated from beetles.</title>
        <authorList>
            <person name="Hyun D.-W."/>
            <person name="Bae J.-W."/>
        </authorList>
    </citation>
    <scope>NUCLEOTIDE SEQUENCE [LARGE SCALE GENOMIC DNA]</scope>
    <source>
        <strain evidence="9 10">HDW9B</strain>
    </source>
</reference>
<dbReference type="InterPro" id="IPR050448">
    <property type="entry name" value="OpgB/LTA_synthase_biosynth"/>
</dbReference>
<dbReference type="GO" id="GO:0016787">
    <property type="term" value="F:hydrolase activity"/>
    <property type="evidence" value="ECO:0007669"/>
    <property type="project" value="UniProtKB-KW"/>
</dbReference>
<feature type="transmembrane region" description="Helical" evidence="7">
    <location>
        <begin position="164"/>
        <end position="187"/>
    </location>
</feature>
<dbReference type="PANTHER" id="PTHR47371">
    <property type="entry name" value="LIPOTEICHOIC ACID SYNTHASE"/>
    <property type="match status" value="1"/>
</dbReference>
<keyword evidence="10" id="KW-1185">Reference proteome</keyword>
<evidence type="ECO:0000256" key="4">
    <source>
        <dbReference type="ARBA" id="ARBA00022692"/>
    </source>
</evidence>
<feature type="domain" description="Sulfatase N-terminal" evidence="8">
    <location>
        <begin position="224"/>
        <end position="513"/>
    </location>
</feature>
<feature type="transmembrane region" description="Helical" evidence="7">
    <location>
        <begin position="120"/>
        <end position="143"/>
    </location>
</feature>
<feature type="transmembrane region" description="Helical" evidence="7">
    <location>
        <begin position="72"/>
        <end position="91"/>
    </location>
</feature>
<evidence type="ECO:0000256" key="3">
    <source>
        <dbReference type="ARBA" id="ARBA00022475"/>
    </source>
</evidence>
<dbReference type="EMBL" id="CP049934">
    <property type="protein sequence ID" value="QIM15850.1"/>
    <property type="molecule type" value="Genomic_DNA"/>
</dbReference>
<dbReference type="AlphaFoldDB" id="A0A6G8FHA9"/>
<accession>A0A6G8FHA9</accession>
<keyword evidence="9" id="KW-0378">Hydrolase</keyword>
<protein>
    <submittedName>
        <fullName evidence="9">Sulfatase-like hydrolase/transferase</fullName>
    </submittedName>
</protein>
<comment type="pathway">
    <text evidence="2">Cell wall biogenesis; lipoteichoic acid biosynthesis.</text>
</comment>
<dbReference type="GO" id="GO:0016740">
    <property type="term" value="F:transferase activity"/>
    <property type="evidence" value="ECO:0007669"/>
    <property type="project" value="UniProtKB-KW"/>
</dbReference>
<evidence type="ECO:0000256" key="6">
    <source>
        <dbReference type="ARBA" id="ARBA00023136"/>
    </source>
</evidence>
<evidence type="ECO:0000259" key="8">
    <source>
        <dbReference type="Pfam" id="PF00884"/>
    </source>
</evidence>
<dbReference type="InterPro" id="IPR017850">
    <property type="entry name" value="Alkaline_phosphatase_core_sf"/>
</dbReference>
<keyword evidence="6 7" id="KW-0472">Membrane</keyword>
<dbReference type="Pfam" id="PF00884">
    <property type="entry name" value="Sulfatase"/>
    <property type="match status" value="1"/>
</dbReference>
<evidence type="ECO:0000313" key="10">
    <source>
        <dbReference type="Proteomes" id="UP000501387"/>
    </source>
</evidence>
<dbReference type="Gene3D" id="3.40.720.10">
    <property type="entry name" value="Alkaline Phosphatase, subunit A"/>
    <property type="match status" value="1"/>
</dbReference>
<sequence length="548" mass="59888">MENTLSQKNPRQYLARIRPSRKSQPIVVAVSEVAAATEAVAQATETIAVVAEIVEDIAAAEARRRRWRLVSLVLWILVAAGAVLGGAGFWVERTFGKISVDQLLLNLSGGGGEGAGGTELMWGAVTTILCVPLFLTTLMILLVEIMRRAVSRRDGLCRPRLVRGIAAVLALLVPVSGVSIFANAIGLRDYVQAALREASLGTSIADYYTKPVVVSGVDDETSRNLVLIYLESTEDTFADDRLFEKNMLEPVQSVTQGWESIPRLHQYEGGGWTMAGIVSTQCGIPLRSVTDRADNDELNTLGAEGSELESYMPGATCLGDVLADEGYRNVFLGGADARFAGKGAFFSGHGYDEVDDLGVWRGLGETEIRDDWGLSDRRLFERAKDTVTELHEADAPFNLTILTLDTHEGPRVFEYCSWDTDTAMTSITFCSMQQVAGFIDFMRDEGYLEDTAVVIMGDHLKMVAQGGSFWDELHGREGRTIFNRIWTPDGERMARPEIDQLSVYPTILELLGIELADHRAGVGVSALVAPRKSPQGRFSNLNPMNIST</sequence>
<comment type="subcellular location">
    <subcellularLocation>
        <location evidence="1">Cell membrane</location>
        <topology evidence="1">Multi-pass membrane protein</topology>
    </subcellularLocation>
</comment>
<evidence type="ECO:0000313" key="9">
    <source>
        <dbReference type="EMBL" id="QIM15850.1"/>
    </source>
</evidence>
<keyword evidence="4 7" id="KW-0812">Transmembrane</keyword>
<evidence type="ECO:0000256" key="7">
    <source>
        <dbReference type="SAM" id="Phobius"/>
    </source>
</evidence>
<gene>
    <name evidence="9" type="ORF">G7067_04565</name>
</gene>
<keyword evidence="3" id="KW-1003">Cell membrane</keyword>
<evidence type="ECO:0000256" key="2">
    <source>
        <dbReference type="ARBA" id="ARBA00004936"/>
    </source>
</evidence>
<name>A0A6G8FHA9_9MICO</name>
<evidence type="ECO:0000256" key="1">
    <source>
        <dbReference type="ARBA" id="ARBA00004651"/>
    </source>
</evidence>
<proteinExistence type="predicted"/>
<dbReference type="RefSeq" id="WP_166322315.1">
    <property type="nucleotide sequence ID" value="NZ_CP049934.1"/>
</dbReference>
<dbReference type="InterPro" id="IPR000917">
    <property type="entry name" value="Sulfatase_N"/>
</dbReference>
<keyword evidence="9" id="KW-0808">Transferase</keyword>
<keyword evidence="5 7" id="KW-1133">Transmembrane helix</keyword>
<dbReference type="SUPFAM" id="SSF53649">
    <property type="entry name" value="Alkaline phosphatase-like"/>
    <property type="match status" value="1"/>
</dbReference>
<organism evidence="9 10">
    <name type="scientific">Leucobacter insecticola</name>
    <dbReference type="NCBI Taxonomy" id="2714934"/>
    <lineage>
        <taxon>Bacteria</taxon>
        <taxon>Bacillati</taxon>
        <taxon>Actinomycetota</taxon>
        <taxon>Actinomycetes</taxon>
        <taxon>Micrococcales</taxon>
        <taxon>Microbacteriaceae</taxon>
        <taxon>Leucobacter</taxon>
    </lineage>
</organism>
<evidence type="ECO:0000256" key="5">
    <source>
        <dbReference type="ARBA" id="ARBA00022989"/>
    </source>
</evidence>
<dbReference type="GO" id="GO:0005886">
    <property type="term" value="C:plasma membrane"/>
    <property type="evidence" value="ECO:0007669"/>
    <property type="project" value="UniProtKB-SubCell"/>
</dbReference>
<dbReference type="CDD" id="cd16015">
    <property type="entry name" value="LTA_synthase"/>
    <property type="match status" value="1"/>
</dbReference>